<name>A0A4Y8L6Z0_9BACT</name>
<dbReference type="AlphaFoldDB" id="A0A4Y8L6Z0"/>
<sequence length="86" mass="9820">MKTNFRKKCSVDIIRVKYNRLNSTIKKVIVPMADKSTQLKAEEKLVEVLLSKKGPSEGTLDFLKQFARTYHVEPSLPDQLNATILN</sequence>
<dbReference type="EMBL" id="SOML01000002">
    <property type="protein sequence ID" value="TFD98067.1"/>
    <property type="molecule type" value="Genomic_DNA"/>
</dbReference>
<keyword evidence="2" id="KW-1185">Reference proteome</keyword>
<evidence type="ECO:0000313" key="1">
    <source>
        <dbReference type="EMBL" id="TFD98067.1"/>
    </source>
</evidence>
<accession>A0A4Y8L6Z0</accession>
<dbReference type="RefSeq" id="WP_035331690.1">
    <property type="nucleotide sequence ID" value="NZ_JAWZLG010000068.1"/>
</dbReference>
<comment type="caution">
    <text evidence="1">The sequence shown here is derived from an EMBL/GenBank/DDBJ whole genome shotgun (WGS) entry which is preliminary data.</text>
</comment>
<evidence type="ECO:0000313" key="2">
    <source>
        <dbReference type="Proteomes" id="UP000297861"/>
    </source>
</evidence>
<dbReference type="Proteomes" id="UP000297861">
    <property type="component" value="Unassembled WGS sequence"/>
</dbReference>
<dbReference type="OrthoDB" id="1040404at2"/>
<gene>
    <name evidence="1" type="ORF">E2605_05460</name>
</gene>
<proteinExistence type="predicted"/>
<organism evidence="1 2">
    <name type="scientific">Dysgonomonas capnocytophagoides</name>
    <dbReference type="NCBI Taxonomy" id="45254"/>
    <lineage>
        <taxon>Bacteria</taxon>
        <taxon>Pseudomonadati</taxon>
        <taxon>Bacteroidota</taxon>
        <taxon>Bacteroidia</taxon>
        <taxon>Bacteroidales</taxon>
        <taxon>Dysgonomonadaceae</taxon>
        <taxon>Dysgonomonas</taxon>
    </lineage>
</organism>
<protein>
    <submittedName>
        <fullName evidence="1">Uncharacterized protein</fullName>
    </submittedName>
</protein>
<dbReference type="STRING" id="1121485.GCA_000426485_02551"/>
<reference evidence="1 2" key="1">
    <citation type="submission" date="2019-03" db="EMBL/GenBank/DDBJ databases">
        <title>San Antonio Military Medical Center submission to MRSN (WRAIR), pending publication.</title>
        <authorList>
            <person name="Blyth D.M."/>
            <person name="Mccarthy S.L."/>
            <person name="Schall S.E."/>
            <person name="Stam J.A."/>
            <person name="Ong A.C."/>
            <person name="Mcgann P.T."/>
        </authorList>
    </citation>
    <scope>NUCLEOTIDE SEQUENCE [LARGE SCALE GENOMIC DNA]</scope>
    <source>
        <strain evidence="1 2">MRSN571793</strain>
    </source>
</reference>